<dbReference type="Proteomes" id="UP000183028">
    <property type="component" value="Unassembled WGS sequence"/>
</dbReference>
<dbReference type="InterPro" id="IPR036188">
    <property type="entry name" value="FAD/NAD-bd_sf"/>
</dbReference>
<dbReference type="InterPro" id="IPR028348">
    <property type="entry name" value="FAD-binding_protein"/>
</dbReference>
<dbReference type="PANTHER" id="PTHR43106">
    <property type="entry name" value="DEHYDROGENASE-RELATED"/>
    <property type="match status" value="1"/>
</dbReference>
<accession>A0A1H6VV00</accession>
<feature type="domain" description="FAD-dependent protein C-terminal" evidence="1">
    <location>
        <begin position="239"/>
        <end position="420"/>
    </location>
</feature>
<dbReference type="AlphaFoldDB" id="A0A1H6VV00"/>
<dbReference type="RefSeq" id="WP_074732549.1">
    <property type="nucleotide sequence ID" value="NZ_FNYK01000054.1"/>
</dbReference>
<evidence type="ECO:0000313" key="3">
    <source>
        <dbReference type="Proteomes" id="UP000183028"/>
    </source>
</evidence>
<dbReference type="InterPro" id="IPR049516">
    <property type="entry name" value="FAD-depend_C"/>
</dbReference>
<dbReference type="PIRSF" id="PIRSF038984">
    <property type="entry name" value="FAD_binding_protein"/>
    <property type="match status" value="1"/>
</dbReference>
<evidence type="ECO:0000259" key="1">
    <source>
        <dbReference type="Pfam" id="PF21688"/>
    </source>
</evidence>
<keyword evidence="3" id="KW-1185">Reference proteome</keyword>
<dbReference type="SUPFAM" id="SSF51905">
    <property type="entry name" value="FAD/NAD(P)-binding domain"/>
    <property type="match status" value="1"/>
</dbReference>
<dbReference type="EMBL" id="FNYK01000054">
    <property type="protein sequence ID" value="SEJ08508.1"/>
    <property type="molecule type" value="Genomic_DNA"/>
</dbReference>
<dbReference type="Gene3D" id="3.50.50.60">
    <property type="entry name" value="FAD/NAD(P)-binding domain"/>
    <property type="match status" value="2"/>
</dbReference>
<dbReference type="STRING" id="322505.SAMN04487836_12312"/>
<dbReference type="eggNOG" id="COG2509">
    <property type="taxonomic scope" value="Bacteria"/>
</dbReference>
<protein>
    <recommendedName>
        <fullName evidence="1">FAD-dependent protein C-terminal domain-containing protein</fullName>
    </recommendedName>
</protein>
<dbReference type="OrthoDB" id="9773233at2"/>
<dbReference type="Pfam" id="PF21688">
    <property type="entry name" value="FAD-depend_C"/>
    <property type="match status" value="1"/>
</dbReference>
<gene>
    <name evidence="2" type="ORF">SAMN04487834_10545</name>
</gene>
<sequence>MNQYDVIVVGAGPAGIMACYELYLKKPELKVLLVDKGHDVMYRHCLIKDKKIKRCPEIKEEQPGCLPACSITCGFGGAGAYSDGKFNITSEFGGWLTDYLPDDEVVDVIKYVDELYLKHGATKDITDPTTDKIREIERRGYAVGLKLLRAKVRHLGTEENLRIMTEMSEELKKHIDMRFKTAVEGIIVEDNRVVGVELEKGEKLYAQDILLAPGRDGATWLDHILSQHGIKMYNNQVDIGVRVETSNVVMDEINENLYEGKFIYNTSVGTKVRTFCSNPSGHVVIENHEGTMMANGHSYHDPKLGSHNTNFALLVSHQFSEPFNQPNEFAHTIAKLANKLSNGSVIVQRYGDIKRGRRSTTKRIKEGYTVPTLPEAVPGDLGLVLPYNTMKSIIEMIEALDHVTPGIANDHTLLYGVEAKFYSARPKVRPGFETEIDHLYVAGDGAGLTRGLAQAGANGILVARHIIEEKQ</sequence>
<reference evidence="3" key="1">
    <citation type="submission" date="2016-10" db="EMBL/GenBank/DDBJ databases">
        <authorList>
            <person name="Varghese N."/>
        </authorList>
    </citation>
    <scope>NUCLEOTIDE SEQUENCE [LARGE SCALE GENOMIC DNA]</scope>
    <source>
        <strain evidence="3">DSM 20406</strain>
    </source>
</reference>
<proteinExistence type="predicted"/>
<organism evidence="2 3">
    <name type="scientific">Sharpea azabuensis</name>
    <dbReference type="NCBI Taxonomy" id="322505"/>
    <lineage>
        <taxon>Bacteria</taxon>
        <taxon>Bacillati</taxon>
        <taxon>Bacillota</taxon>
        <taxon>Erysipelotrichia</taxon>
        <taxon>Erysipelotrichales</taxon>
        <taxon>Coprobacillaceae</taxon>
        <taxon>Sharpea</taxon>
    </lineage>
</organism>
<name>A0A1H6VV00_9FIRM</name>
<dbReference type="PANTHER" id="PTHR43106:SF1">
    <property type="entry name" value="DEHYDROGENASE-RELATED"/>
    <property type="match status" value="1"/>
</dbReference>
<evidence type="ECO:0000313" key="2">
    <source>
        <dbReference type="EMBL" id="SEJ08508.1"/>
    </source>
</evidence>